<keyword evidence="5" id="KW-0547">Nucleotide-binding</keyword>
<evidence type="ECO:0000256" key="2">
    <source>
        <dbReference type="ARBA" id="ARBA00012438"/>
    </source>
</evidence>
<evidence type="ECO:0000259" key="10">
    <source>
        <dbReference type="Pfam" id="PF07730"/>
    </source>
</evidence>
<evidence type="ECO:0000256" key="8">
    <source>
        <dbReference type="ARBA" id="ARBA00023012"/>
    </source>
</evidence>
<evidence type="ECO:0000256" key="5">
    <source>
        <dbReference type="ARBA" id="ARBA00022741"/>
    </source>
</evidence>
<feature type="transmembrane region" description="Helical" evidence="9">
    <location>
        <begin position="30"/>
        <end position="46"/>
    </location>
</feature>
<dbReference type="Pfam" id="PF07730">
    <property type="entry name" value="HisKA_3"/>
    <property type="match status" value="1"/>
</dbReference>
<dbReference type="RefSeq" id="WP_118902234.1">
    <property type="nucleotide sequence ID" value="NZ_QOCR01000004.1"/>
</dbReference>
<keyword evidence="9" id="KW-0472">Membrane</keyword>
<keyword evidence="9" id="KW-1133">Transmembrane helix</keyword>
<feature type="transmembrane region" description="Helical" evidence="9">
    <location>
        <begin position="6"/>
        <end position="23"/>
    </location>
</feature>
<evidence type="ECO:0000313" key="12">
    <source>
        <dbReference type="Proteomes" id="UP000284109"/>
    </source>
</evidence>
<evidence type="ECO:0000256" key="3">
    <source>
        <dbReference type="ARBA" id="ARBA00022553"/>
    </source>
</evidence>
<keyword evidence="3" id="KW-0597">Phosphoprotein</keyword>
<gene>
    <name evidence="11" type="ORF">DS831_07605</name>
</gene>
<evidence type="ECO:0000256" key="1">
    <source>
        <dbReference type="ARBA" id="ARBA00000085"/>
    </source>
</evidence>
<organism evidence="11 12">
    <name type="scientific">Bombilactobacillus bombi</name>
    <dbReference type="NCBI Taxonomy" id="1303590"/>
    <lineage>
        <taxon>Bacteria</taxon>
        <taxon>Bacillati</taxon>
        <taxon>Bacillota</taxon>
        <taxon>Bacilli</taxon>
        <taxon>Lactobacillales</taxon>
        <taxon>Lactobacillaceae</taxon>
        <taxon>Bombilactobacillus</taxon>
    </lineage>
</organism>
<protein>
    <recommendedName>
        <fullName evidence="2">histidine kinase</fullName>
        <ecNumber evidence="2">2.7.13.3</ecNumber>
    </recommendedName>
</protein>
<evidence type="ECO:0000256" key="9">
    <source>
        <dbReference type="SAM" id="Phobius"/>
    </source>
</evidence>
<dbReference type="CDD" id="cd16917">
    <property type="entry name" value="HATPase_UhpB-NarQ-NarX-like"/>
    <property type="match status" value="1"/>
</dbReference>
<proteinExistence type="predicted"/>
<dbReference type="GO" id="GO:0046983">
    <property type="term" value="F:protein dimerization activity"/>
    <property type="evidence" value="ECO:0007669"/>
    <property type="project" value="InterPro"/>
</dbReference>
<keyword evidence="4" id="KW-0808">Transferase</keyword>
<dbReference type="GO" id="GO:0005524">
    <property type="term" value="F:ATP binding"/>
    <property type="evidence" value="ECO:0007669"/>
    <property type="project" value="UniProtKB-KW"/>
</dbReference>
<dbReference type="SUPFAM" id="SSF55874">
    <property type="entry name" value="ATPase domain of HSP90 chaperone/DNA topoisomerase II/histidine kinase"/>
    <property type="match status" value="1"/>
</dbReference>
<keyword evidence="7" id="KW-0067">ATP-binding</keyword>
<evidence type="ECO:0000256" key="4">
    <source>
        <dbReference type="ARBA" id="ARBA00022679"/>
    </source>
</evidence>
<dbReference type="GO" id="GO:0016020">
    <property type="term" value="C:membrane"/>
    <property type="evidence" value="ECO:0007669"/>
    <property type="project" value="InterPro"/>
</dbReference>
<dbReference type="PANTHER" id="PTHR24421:SF10">
    <property type="entry name" value="NITRATE_NITRITE SENSOR PROTEIN NARQ"/>
    <property type="match status" value="1"/>
</dbReference>
<dbReference type="Proteomes" id="UP000284109">
    <property type="component" value="Unassembled WGS sequence"/>
</dbReference>
<dbReference type="InterPro" id="IPR011712">
    <property type="entry name" value="Sig_transdc_His_kin_sub3_dim/P"/>
</dbReference>
<evidence type="ECO:0000256" key="7">
    <source>
        <dbReference type="ARBA" id="ARBA00022840"/>
    </source>
</evidence>
<feature type="transmembrane region" description="Helical" evidence="9">
    <location>
        <begin position="104"/>
        <end position="121"/>
    </location>
</feature>
<dbReference type="OrthoDB" id="9760839at2"/>
<dbReference type="InterPro" id="IPR050482">
    <property type="entry name" value="Sensor_HK_TwoCompSys"/>
</dbReference>
<dbReference type="EMBL" id="QOCR01000004">
    <property type="protein sequence ID" value="RHW50018.1"/>
    <property type="molecule type" value="Genomic_DNA"/>
</dbReference>
<comment type="catalytic activity">
    <reaction evidence="1">
        <text>ATP + protein L-histidine = ADP + protein N-phospho-L-histidine.</text>
        <dbReference type="EC" id="2.7.13.3"/>
    </reaction>
</comment>
<dbReference type="AlphaFoldDB" id="A0A3R6ZC39"/>
<comment type="caution">
    <text evidence="11">The sequence shown here is derived from an EMBL/GenBank/DDBJ whole genome shotgun (WGS) entry which is preliminary data.</text>
</comment>
<sequence>MKLAHNIIGELIFFLILGVALLIHQQFQPYMIIYLLLSIVSLNLQILLPHPWGDYFLICILGIFACWYPRLSYFFPMISRWVLLSASPTTLIFLMIPLIWQHNWTSLLISGAVILAIYFDFQNHRWQQLNQSRLQLLDDSFEKQAQLQAQNLALKANEQTKIQLQLAQERNHIARDIHDNVGHLLSSSIIQLGAIQTINQDQQLKPVLTQLNLTLNQAMTSIRVSVHDIQQHALTLSQALKPIIADFSFCPLQIQGSIFKDLSNTFNNVIIMTIKEALTNIMKHSQAHQVLLKFQILPAFYQVQILNDGPQNTEFNRGMGLISMQQRAEEVGGQLHIYQGKNKFLITLILPKKDFKHA</sequence>
<name>A0A3R6ZC39_9LACO</name>
<dbReference type="PANTHER" id="PTHR24421">
    <property type="entry name" value="NITRATE/NITRITE SENSOR PROTEIN NARX-RELATED"/>
    <property type="match status" value="1"/>
</dbReference>
<dbReference type="Gene3D" id="1.20.5.1930">
    <property type="match status" value="1"/>
</dbReference>
<dbReference type="InterPro" id="IPR036890">
    <property type="entry name" value="HATPase_C_sf"/>
</dbReference>
<keyword evidence="12" id="KW-1185">Reference proteome</keyword>
<feature type="transmembrane region" description="Helical" evidence="9">
    <location>
        <begin position="81"/>
        <end position="98"/>
    </location>
</feature>
<keyword evidence="6 11" id="KW-0418">Kinase</keyword>
<dbReference type="Gene3D" id="3.30.565.10">
    <property type="entry name" value="Histidine kinase-like ATPase, C-terminal domain"/>
    <property type="match status" value="1"/>
</dbReference>
<accession>A0A3R6ZC39</accession>
<feature type="transmembrane region" description="Helical" evidence="9">
    <location>
        <begin position="52"/>
        <end position="69"/>
    </location>
</feature>
<feature type="domain" description="Signal transduction histidine kinase subgroup 3 dimerisation and phosphoacceptor" evidence="10">
    <location>
        <begin position="169"/>
        <end position="233"/>
    </location>
</feature>
<keyword evidence="8" id="KW-0902">Two-component regulatory system</keyword>
<evidence type="ECO:0000313" key="11">
    <source>
        <dbReference type="EMBL" id="RHW50018.1"/>
    </source>
</evidence>
<dbReference type="EC" id="2.7.13.3" evidence="2"/>
<evidence type="ECO:0000256" key="6">
    <source>
        <dbReference type="ARBA" id="ARBA00022777"/>
    </source>
</evidence>
<reference evidence="11 12" key="1">
    <citation type="submission" date="2018-07" db="EMBL/GenBank/DDBJ databases">
        <title>Genome sequences of six Lactobacillus spp. isolated from bumble bee guts.</title>
        <authorList>
            <person name="Motta E.V.S."/>
            <person name="Moran N.A."/>
        </authorList>
    </citation>
    <scope>NUCLEOTIDE SEQUENCE [LARGE SCALE GENOMIC DNA]</scope>
    <source>
        <strain evidence="11 12">BI-1.1</strain>
    </source>
</reference>
<dbReference type="GO" id="GO:0000155">
    <property type="term" value="F:phosphorelay sensor kinase activity"/>
    <property type="evidence" value="ECO:0007669"/>
    <property type="project" value="InterPro"/>
</dbReference>
<keyword evidence="9" id="KW-0812">Transmembrane</keyword>